<gene>
    <name evidence="2" type="ORF">ABJI51_37760</name>
</gene>
<keyword evidence="3" id="KW-1185">Reference proteome</keyword>
<feature type="transmembrane region" description="Helical" evidence="1">
    <location>
        <begin position="49"/>
        <end position="71"/>
    </location>
</feature>
<proteinExistence type="predicted"/>
<dbReference type="RefSeq" id="WP_348955947.1">
    <property type="nucleotide sequence ID" value="NZ_JBDZYD010000017.1"/>
</dbReference>
<keyword evidence="1" id="KW-0472">Membrane</keyword>
<feature type="transmembrane region" description="Helical" evidence="1">
    <location>
        <begin position="111"/>
        <end position="129"/>
    </location>
</feature>
<evidence type="ECO:0000313" key="3">
    <source>
        <dbReference type="Proteomes" id="UP001440984"/>
    </source>
</evidence>
<reference evidence="2 3" key="1">
    <citation type="submission" date="2024-05" db="EMBL/GenBank/DDBJ databases">
        <authorList>
            <person name="Zhao H."/>
            <person name="Xu Y."/>
            <person name="Lin S."/>
            <person name="Spain J.C."/>
            <person name="Zhou N.-Y."/>
        </authorList>
    </citation>
    <scope>NUCLEOTIDE SEQUENCE [LARGE SCALE GENOMIC DNA]</scope>
    <source>
        <strain evidence="2 3">NEAU-NG30</strain>
    </source>
</reference>
<organism evidence="2 3">
    <name type="scientific">Amycolatopsis melonis</name>
    <dbReference type="NCBI Taxonomy" id="3156488"/>
    <lineage>
        <taxon>Bacteria</taxon>
        <taxon>Bacillati</taxon>
        <taxon>Actinomycetota</taxon>
        <taxon>Actinomycetes</taxon>
        <taxon>Pseudonocardiales</taxon>
        <taxon>Pseudonocardiaceae</taxon>
        <taxon>Amycolatopsis</taxon>
    </lineage>
</organism>
<protein>
    <recommendedName>
        <fullName evidence="4">Integral membrane protein</fullName>
    </recommendedName>
</protein>
<sequence length="147" mass="15050">MNETMVQYRPSRVPFALAVTFSLLLGLLALAAAAGGLDLDDAAATTFGAVLRTVLAVVGLCCLVGVVLLALSRSAGRIWTAVAGALALALPVLVSAAFAAPADAAMGVRQAGGLLVLVTVTLFGLLTMVHSLRRDTRYVITTSARAR</sequence>
<dbReference type="Proteomes" id="UP001440984">
    <property type="component" value="Unassembled WGS sequence"/>
</dbReference>
<evidence type="ECO:0000313" key="2">
    <source>
        <dbReference type="EMBL" id="MEQ0564858.1"/>
    </source>
</evidence>
<keyword evidence="1" id="KW-1133">Transmembrane helix</keyword>
<comment type="caution">
    <text evidence="2">The sequence shown here is derived from an EMBL/GenBank/DDBJ whole genome shotgun (WGS) entry which is preliminary data.</text>
</comment>
<evidence type="ECO:0008006" key="4">
    <source>
        <dbReference type="Google" id="ProtNLM"/>
    </source>
</evidence>
<name>A0ABV0LRC4_9PSEU</name>
<evidence type="ECO:0000256" key="1">
    <source>
        <dbReference type="SAM" id="Phobius"/>
    </source>
</evidence>
<keyword evidence="1" id="KW-0812">Transmembrane</keyword>
<feature type="transmembrane region" description="Helical" evidence="1">
    <location>
        <begin position="78"/>
        <end position="99"/>
    </location>
</feature>
<dbReference type="EMBL" id="JBDZYD010000017">
    <property type="protein sequence ID" value="MEQ0564858.1"/>
    <property type="molecule type" value="Genomic_DNA"/>
</dbReference>
<accession>A0ABV0LRC4</accession>